<evidence type="ECO:0000313" key="4">
    <source>
        <dbReference type="Proteomes" id="UP001519460"/>
    </source>
</evidence>
<dbReference type="Proteomes" id="UP001519460">
    <property type="component" value="Unassembled WGS sequence"/>
</dbReference>
<sequence length="369" mass="41258">MTLQSTALPVYFRSEFALVREGKDVAMAAMNSVCIHSFWAVVTLSLTFYPRPNLADKAIRLAHSISDGPLPKADRMRLVRCTKDISDTGLTGLNLKDVDRDLTVVSIQLGTGECFTKSTLASCFINEGESYVILEAVIKDLDVGHGRVFKCEAHYEAKQESVHRLVTLPVVATSRRVIAPSTASENHSHMAESARSSIDVLSLAVGSCVTLVFTILVLVATRMWRRQRRNPYPDFANASHRLRLPFDIHDFYLNHFPMAFRRRLSSNFNHSDLGDAESIYMRPRSNRLPTAGPSDAHARRQKSPAASNRGRRRNFWSTLYLTPTNDISQQRAQRPLPNPHREESEATSAKRIVSHSNTSTQQSAATVPL</sequence>
<evidence type="ECO:0000313" key="3">
    <source>
        <dbReference type="EMBL" id="KAK7492147.1"/>
    </source>
</evidence>
<keyword evidence="2" id="KW-1133">Transmembrane helix</keyword>
<accession>A0ABD0KZF8</accession>
<feature type="compositionally biased region" description="Polar residues" evidence="1">
    <location>
        <begin position="354"/>
        <end position="369"/>
    </location>
</feature>
<feature type="non-terminal residue" evidence="3">
    <location>
        <position position="369"/>
    </location>
</feature>
<feature type="region of interest" description="Disordered" evidence="1">
    <location>
        <begin position="324"/>
        <end position="369"/>
    </location>
</feature>
<name>A0ABD0KZF8_9CAEN</name>
<feature type="transmembrane region" description="Helical" evidence="2">
    <location>
        <begin position="200"/>
        <end position="220"/>
    </location>
</feature>
<keyword evidence="2" id="KW-0472">Membrane</keyword>
<dbReference type="AlphaFoldDB" id="A0ABD0KZF8"/>
<feature type="region of interest" description="Disordered" evidence="1">
    <location>
        <begin position="279"/>
        <end position="309"/>
    </location>
</feature>
<dbReference type="EMBL" id="JACVVK020000106">
    <property type="protein sequence ID" value="KAK7492147.1"/>
    <property type="molecule type" value="Genomic_DNA"/>
</dbReference>
<comment type="caution">
    <text evidence="3">The sequence shown here is derived from an EMBL/GenBank/DDBJ whole genome shotgun (WGS) entry which is preliminary data.</text>
</comment>
<evidence type="ECO:0000256" key="2">
    <source>
        <dbReference type="SAM" id="Phobius"/>
    </source>
</evidence>
<proteinExistence type="predicted"/>
<evidence type="ECO:0000256" key="1">
    <source>
        <dbReference type="SAM" id="MobiDB-lite"/>
    </source>
</evidence>
<protein>
    <submittedName>
        <fullName evidence="3">Uncharacterized protein</fullName>
    </submittedName>
</protein>
<organism evidence="3 4">
    <name type="scientific">Batillaria attramentaria</name>
    <dbReference type="NCBI Taxonomy" id="370345"/>
    <lineage>
        <taxon>Eukaryota</taxon>
        <taxon>Metazoa</taxon>
        <taxon>Spiralia</taxon>
        <taxon>Lophotrochozoa</taxon>
        <taxon>Mollusca</taxon>
        <taxon>Gastropoda</taxon>
        <taxon>Caenogastropoda</taxon>
        <taxon>Sorbeoconcha</taxon>
        <taxon>Cerithioidea</taxon>
        <taxon>Batillariidae</taxon>
        <taxon>Batillaria</taxon>
    </lineage>
</organism>
<gene>
    <name evidence="3" type="ORF">BaRGS_00016621</name>
</gene>
<keyword evidence="2" id="KW-0812">Transmembrane</keyword>
<keyword evidence="4" id="KW-1185">Reference proteome</keyword>
<reference evidence="3 4" key="1">
    <citation type="journal article" date="2023" name="Sci. Data">
        <title>Genome assembly of the Korean intertidal mud-creeper Batillaria attramentaria.</title>
        <authorList>
            <person name="Patra A.K."/>
            <person name="Ho P.T."/>
            <person name="Jun S."/>
            <person name="Lee S.J."/>
            <person name="Kim Y."/>
            <person name="Won Y.J."/>
        </authorList>
    </citation>
    <scope>NUCLEOTIDE SEQUENCE [LARGE SCALE GENOMIC DNA]</scope>
    <source>
        <strain evidence="3">Wonlab-2016</strain>
    </source>
</reference>